<keyword evidence="2 4" id="KW-0808">Transferase</keyword>
<proteinExistence type="predicted"/>
<sequence length="372" mass="42817">MKPNVLHLSTLHRGDDSRMVLKMAVSTALRYPTIVLATPPLDADTSITFLPISYESSLLKRLLFVHPRVLWHSLRIRANIIHVHAPEALPIALLNQWLGSKVIFDVYENMAKQLAGKQINNNRLFRWFFRFFDRIARRKFYFIFAEDSYLESYAGVRKPSIVLHNFPDLSLFPSSASSTTSSPPAFFYLGQISKARCLDVMIEASRLLRKEHPDFRWHIFGKPGFDLRSFEEIEQLTGYEEVKENLIFHGHTPAPEAYRTGAGCLGGVALLRPIGDFPGSYPSKLFEYMALGLPVITSNFPLYQSVVEKNECGFCIDPTDAEQLYECLKILMEQPAVRTQMGERGKRAVRQRYNWAHEQQRLLDFYEHVLQN</sequence>
<evidence type="ECO:0000313" key="4">
    <source>
        <dbReference type="EMBL" id="PQA60470.1"/>
    </source>
</evidence>
<dbReference type="RefSeq" id="WP_104712804.1">
    <property type="nucleotide sequence ID" value="NZ_PTRA01000001.1"/>
</dbReference>
<evidence type="ECO:0000256" key="2">
    <source>
        <dbReference type="ARBA" id="ARBA00022679"/>
    </source>
</evidence>
<dbReference type="PANTHER" id="PTHR12526">
    <property type="entry name" value="GLYCOSYLTRANSFERASE"/>
    <property type="match status" value="1"/>
</dbReference>
<dbReference type="OrthoDB" id="1450439at2"/>
<reference evidence="5" key="1">
    <citation type="submission" date="2018-02" db="EMBL/GenBank/DDBJ databases">
        <title>Genome sequencing of Solimonas sp. HR-BB.</title>
        <authorList>
            <person name="Lee Y."/>
            <person name="Jeon C.O."/>
        </authorList>
    </citation>
    <scope>NUCLEOTIDE SEQUENCE [LARGE SCALE GENOMIC DNA]</scope>
    <source>
        <strain evidence="5">HR-U</strain>
    </source>
</reference>
<dbReference type="AlphaFoldDB" id="A0A2S7ISA7"/>
<evidence type="ECO:0000259" key="3">
    <source>
        <dbReference type="Pfam" id="PF00534"/>
    </source>
</evidence>
<feature type="domain" description="Glycosyl transferase family 1" evidence="3">
    <location>
        <begin position="182"/>
        <end position="347"/>
    </location>
</feature>
<dbReference type="InterPro" id="IPR001296">
    <property type="entry name" value="Glyco_trans_1"/>
</dbReference>
<dbReference type="PANTHER" id="PTHR12526:SF629">
    <property type="entry name" value="TEICHURONIC ACID BIOSYNTHESIS GLYCOSYLTRANSFERASE TUAH-RELATED"/>
    <property type="match status" value="1"/>
</dbReference>
<dbReference type="Gene3D" id="3.40.50.2000">
    <property type="entry name" value="Glycogen Phosphorylase B"/>
    <property type="match status" value="2"/>
</dbReference>
<keyword evidence="5" id="KW-1185">Reference proteome</keyword>
<dbReference type="EMBL" id="PTRA01000001">
    <property type="protein sequence ID" value="PQA60470.1"/>
    <property type="molecule type" value="Genomic_DNA"/>
</dbReference>
<organism evidence="4 5">
    <name type="scientific">Siphonobacter curvatus</name>
    <dbReference type="NCBI Taxonomy" id="2094562"/>
    <lineage>
        <taxon>Bacteria</taxon>
        <taxon>Pseudomonadati</taxon>
        <taxon>Bacteroidota</taxon>
        <taxon>Cytophagia</taxon>
        <taxon>Cytophagales</taxon>
        <taxon>Cytophagaceae</taxon>
        <taxon>Siphonobacter</taxon>
    </lineage>
</organism>
<evidence type="ECO:0000256" key="1">
    <source>
        <dbReference type="ARBA" id="ARBA00022676"/>
    </source>
</evidence>
<keyword evidence="1" id="KW-0328">Glycosyltransferase</keyword>
<comment type="caution">
    <text evidence="4">The sequence shown here is derived from an EMBL/GenBank/DDBJ whole genome shotgun (WGS) entry which is preliminary data.</text>
</comment>
<gene>
    <name evidence="4" type="ORF">C5O19_12875</name>
</gene>
<name>A0A2S7ISA7_9BACT</name>
<accession>A0A2S7ISA7</accession>
<dbReference type="SUPFAM" id="SSF53756">
    <property type="entry name" value="UDP-Glycosyltransferase/glycogen phosphorylase"/>
    <property type="match status" value="1"/>
</dbReference>
<dbReference type="Pfam" id="PF00534">
    <property type="entry name" value="Glycos_transf_1"/>
    <property type="match status" value="1"/>
</dbReference>
<dbReference type="GO" id="GO:0016757">
    <property type="term" value="F:glycosyltransferase activity"/>
    <property type="evidence" value="ECO:0007669"/>
    <property type="project" value="UniProtKB-KW"/>
</dbReference>
<evidence type="ECO:0000313" key="5">
    <source>
        <dbReference type="Proteomes" id="UP000239590"/>
    </source>
</evidence>
<dbReference type="Proteomes" id="UP000239590">
    <property type="component" value="Unassembled WGS sequence"/>
</dbReference>
<protein>
    <submittedName>
        <fullName evidence="4">Group 1 glycosyl transferase</fullName>
    </submittedName>
</protein>